<evidence type="ECO:0000313" key="2">
    <source>
        <dbReference type="Proteomes" id="UP000053573"/>
    </source>
</evidence>
<dbReference type="InterPro" id="IPR036291">
    <property type="entry name" value="NAD(P)-bd_dom_sf"/>
</dbReference>
<proteinExistence type="predicted"/>
<keyword evidence="2" id="KW-1185">Reference proteome</keyword>
<dbReference type="SUPFAM" id="SSF51735">
    <property type="entry name" value="NAD(P)-binding Rossmann-fold domains"/>
    <property type="match status" value="1"/>
</dbReference>
<organism evidence="1 2">
    <name type="scientific">Blastomyces silverae</name>
    <dbReference type="NCBI Taxonomy" id="2060906"/>
    <lineage>
        <taxon>Eukaryota</taxon>
        <taxon>Fungi</taxon>
        <taxon>Dikarya</taxon>
        <taxon>Ascomycota</taxon>
        <taxon>Pezizomycotina</taxon>
        <taxon>Eurotiomycetes</taxon>
        <taxon>Eurotiomycetidae</taxon>
        <taxon>Onygenales</taxon>
        <taxon>Ajellomycetaceae</taxon>
        <taxon>Blastomyces</taxon>
    </lineage>
</organism>
<dbReference type="OrthoDB" id="4179623at2759"/>
<comment type="caution">
    <text evidence="1">The sequence shown here is derived from an EMBL/GenBank/DDBJ whole genome shotgun (WGS) entry which is preliminary data.</text>
</comment>
<reference evidence="2" key="1">
    <citation type="journal article" date="2015" name="PLoS Genet.">
        <title>The dynamic genome and transcriptome of the human fungal pathogen Blastomyces and close relative Emmonsia.</title>
        <authorList>
            <person name="Munoz J.F."/>
            <person name="Gauthier G.M."/>
            <person name="Desjardins C.A."/>
            <person name="Gallo J.E."/>
            <person name="Holder J."/>
            <person name="Sullivan T.D."/>
            <person name="Marty A.J."/>
            <person name="Carmen J.C."/>
            <person name="Chen Z."/>
            <person name="Ding L."/>
            <person name="Gujja S."/>
            <person name="Magrini V."/>
            <person name="Misas E."/>
            <person name="Mitreva M."/>
            <person name="Priest M."/>
            <person name="Saif S."/>
            <person name="Whiston E.A."/>
            <person name="Young S."/>
            <person name="Zeng Q."/>
            <person name="Goldman W.E."/>
            <person name="Mardis E.R."/>
            <person name="Taylor J.W."/>
            <person name="McEwen J.G."/>
            <person name="Clay O.K."/>
            <person name="Klein B.S."/>
            <person name="Cuomo C.A."/>
        </authorList>
    </citation>
    <scope>NUCLEOTIDE SEQUENCE [LARGE SCALE GENOMIC DNA]</scope>
    <source>
        <strain evidence="2">UAMH 139</strain>
    </source>
</reference>
<protein>
    <submittedName>
        <fullName evidence="1">Uncharacterized protein</fullName>
    </submittedName>
</protein>
<dbReference type="AlphaFoldDB" id="A0A0H1BDR2"/>
<dbReference type="EMBL" id="LDEV01002341">
    <property type="protein sequence ID" value="KLJ09475.1"/>
    <property type="molecule type" value="Genomic_DNA"/>
</dbReference>
<gene>
    <name evidence="1" type="ORF">EMPG_15091</name>
</gene>
<feature type="non-terminal residue" evidence="1">
    <location>
        <position position="102"/>
    </location>
</feature>
<dbReference type="STRING" id="2060906.A0A0H1BDR2"/>
<accession>A0A0H1BDR2</accession>
<name>A0A0H1BDR2_9EURO</name>
<evidence type="ECO:0000313" key="1">
    <source>
        <dbReference type="EMBL" id="KLJ09475.1"/>
    </source>
</evidence>
<sequence>MSVDKLPKPTRVALIGSGTIGLSFAALHLTQSPNVEVAIYDTRPDLKAYIEETLPGPPAPWTPHQNIIITVSNTPRTGYLATLSPTHSLPDLLSSRRLTLSP</sequence>
<dbReference type="Proteomes" id="UP000053573">
    <property type="component" value="Unassembled WGS sequence"/>
</dbReference>